<dbReference type="STRING" id="225164.V4A5H1"/>
<gene>
    <name evidence="11" type="ORF">LOTGIDRAFT_121605</name>
</gene>
<keyword evidence="4" id="KW-0597">Phosphoprotein</keyword>
<keyword evidence="8" id="KW-0804">Transcription</keyword>
<keyword evidence="12" id="KW-1185">Reference proteome</keyword>
<evidence type="ECO:0000256" key="10">
    <source>
        <dbReference type="SAM" id="MobiDB-lite"/>
    </source>
</evidence>
<dbReference type="GO" id="GO:0035097">
    <property type="term" value="C:histone methyltransferase complex"/>
    <property type="evidence" value="ECO:0007669"/>
    <property type="project" value="TreeGrafter"/>
</dbReference>
<dbReference type="GO" id="GO:0008285">
    <property type="term" value="P:negative regulation of cell population proliferation"/>
    <property type="evidence" value="ECO:0007669"/>
    <property type="project" value="TreeGrafter"/>
</dbReference>
<evidence type="ECO:0000256" key="2">
    <source>
        <dbReference type="ARBA" id="ARBA00021162"/>
    </source>
</evidence>
<dbReference type="PANTHER" id="PTHR12693">
    <property type="entry name" value="MENIN"/>
    <property type="match status" value="1"/>
</dbReference>
<dbReference type="GO" id="GO:0006357">
    <property type="term" value="P:regulation of transcription by RNA polymerase II"/>
    <property type="evidence" value="ECO:0007669"/>
    <property type="project" value="TreeGrafter"/>
</dbReference>
<dbReference type="KEGG" id="lgi:LOTGIDRAFT_121605"/>
<evidence type="ECO:0000256" key="7">
    <source>
        <dbReference type="ARBA" id="ARBA00023125"/>
    </source>
</evidence>
<dbReference type="GO" id="GO:0000785">
    <property type="term" value="C:chromatin"/>
    <property type="evidence" value="ECO:0007669"/>
    <property type="project" value="TreeGrafter"/>
</dbReference>
<dbReference type="InterPro" id="IPR007747">
    <property type="entry name" value="Menin"/>
</dbReference>
<dbReference type="GO" id="GO:0003682">
    <property type="term" value="F:chromatin binding"/>
    <property type="evidence" value="ECO:0007669"/>
    <property type="project" value="TreeGrafter"/>
</dbReference>
<sequence length="691" mass="76660">MAGFRDREKQHFPLESSQAVVDLFVDQLECSDGPNLALLSTVIGATEHKLTINRNVSGSDNHSKTLEPIFPVIELSTIEALYTKFITDVKSGVDLSSLRKDVATRELVKRVSDIIWSRLTRSYYKDKAHLQSLYSYLTGNKLDCFGVAFAVVAAFQVLGFNDVHLALSEDHAWVVFGEDGTDTAEVTWHGKGNEDKRGQPVGLEVTEKSWLYLCGQAVICTKEMEVAALVSGINPSISATKDSVEMSSLQQDLLWVLYDKQHIQKYPMALGNLGDLEEINPSPGRPSCKSLYLQAIDASKKYYDNKHVYPYTYLGAYLYRKRHYKAAILAWSEAAAVVSNFNYNRQDEEIYKEFLEIANEFIPNIVKAVSNENSSDPLKLPLLRDPEVYANLLRFYDGICEWEEDSSTPVLHITWAHHMVFSLSKFDPKVREFLTVASEGDSDDDDNSDEENNEHEKRRGSHSESKSGPSLRGQRRSVGSDKVGKHENGANANDSVNGNSKEDQIQSTIKDLVSKVGDNGKNETPNPNIQALSQACGDSILNKDYLLGSGEPFTTASASTTTNSTPTDSRVDIEDFLSTKSNGTPFIGLTMDSMLKADSPADMMLCRKDSDVVADTDSEGTSNDYLSGINPVSLSLRSAKMKGLRKIFTSAKLNASAIKLQLTAQSQVHMKQSKRGGAEFDLSVRKRTRRE</sequence>
<dbReference type="AlphaFoldDB" id="V4A5H1"/>
<keyword evidence="5" id="KW-0156">Chromatin regulator</keyword>
<feature type="compositionally biased region" description="Polar residues" evidence="10">
    <location>
        <begin position="490"/>
        <end position="505"/>
    </location>
</feature>
<evidence type="ECO:0000256" key="1">
    <source>
        <dbReference type="ARBA" id="ARBA00004123"/>
    </source>
</evidence>
<dbReference type="GO" id="GO:0045786">
    <property type="term" value="P:negative regulation of cell cycle"/>
    <property type="evidence" value="ECO:0007669"/>
    <property type="project" value="TreeGrafter"/>
</dbReference>
<dbReference type="GeneID" id="20231990"/>
<evidence type="ECO:0000256" key="6">
    <source>
        <dbReference type="ARBA" id="ARBA00023015"/>
    </source>
</evidence>
<evidence type="ECO:0000256" key="8">
    <source>
        <dbReference type="ARBA" id="ARBA00023163"/>
    </source>
</evidence>
<feature type="region of interest" description="Disordered" evidence="10">
    <location>
        <begin position="437"/>
        <end position="505"/>
    </location>
</feature>
<dbReference type="CDD" id="cd14456">
    <property type="entry name" value="Menin"/>
    <property type="match status" value="1"/>
</dbReference>
<evidence type="ECO:0000256" key="3">
    <source>
        <dbReference type="ARBA" id="ARBA00022491"/>
    </source>
</evidence>
<organism evidence="11 12">
    <name type="scientific">Lottia gigantea</name>
    <name type="common">Giant owl limpet</name>
    <dbReference type="NCBI Taxonomy" id="225164"/>
    <lineage>
        <taxon>Eukaryota</taxon>
        <taxon>Metazoa</taxon>
        <taxon>Spiralia</taxon>
        <taxon>Lophotrochozoa</taxon>
        <taxon>Mollusca</taxon>
        <taxon>Gastropoda</taxon>
        <taxon>Patellogastropoda</taxon>
        <taxon>Lottioidea</taxon>
        <taxon>Lottiidae</taxon>
        <taxon>Lottia</taxon>
    </lineage>
</organism>
<dbReference type="GO" id="GO:0000976">
    <property type="term" value="F:transcription cis-regulatory region binding"/>
    <property type="evidence" value="ECO:0007669"/>
    <property type="project" value="TreeGrafter"/>
</dbReference>
<feature type="region of interest" description="Disordered" evidence="10">
    <location>
        <begin position="667"/>
        <end position="691"/>
    </location>
</feature>
<protein>
    <recommendedName>
        <fullName evidence="2">Menin</fullName>
    </recommendedName>
</protein>
<dbReference type="HOGENOM" id="CLU_018646_0_0_1"/>
<dbReference type="Proteomes" id="UP000030746">
    <property type="component" value="Unassembled WGS sequence"/>
</dbReference>
<dbReference type="GO" id="GO:0000403">
    <property type="term" value="F:Y-form DNA binding"/>
    <property type="evidence" value="ECO:0007669"/>
    <property type="project" value="TreeGrafter"/>
</dbReference>
<comment type="subcellular location">
    <subcellularLocation>
        <location evidence="1">Nucleus</location>
    </subcellularLocation>
</comment>
<dbReference type="Pfam" id="PF05053">
    <property type="entry name" value="Menin"/>
    <property type="match status" value="1"/>
</dbReference>
<dbReference type="CTD" id="20231990"/>
<evidence type="ECO:0000313" key="12">
    <source>
        <dbReference type="Proteomes" id="UP000030746"/>
    </source>
</evidence>
<feature type="compositionally biased region" description="Acidic residues" evidence="10">
    <location>
        <begin position="440"/>
        <end position="453"/>
    </location>
</feature>
<evidence type="ECO:0000256" key="5">
    <source>
        <dbReference type="ARBA" id="ARBA00022853"/>
    </source>
</evidence>
<dbReference type="EMBL" id="KB202163">
    <property type="protein sequence ID" value="ESO91932.1"/>
    <property type="molecule type" value="Genomic_DNA"/>
</dbReference>
<dbReference type="OrthoDB" id="5962932at2759"/>
<dbReference type="GO" id="GO:0006325">
    <property type="term" value="P:chromatin organization"/>
    <property type="evidence" value="ECO:0007669"/>
    <property type="project" value="UniProtKB-KW"/>
</dbReference>
<evidence type="ECO:0000256" key="9">
    <source>
        <dbReference type="ARBA" id="ARBA00023242"/>
    </source>
</evidence>
<keyword evidence="3" id="KW-0678">Repressor</keyword>
<feature type="compositionally biased region" description="Basic and acidic residues" evidence="10">
    <location>
        <begin position="478"/>
        <end position="488"/>
    </location>
</feature>
<keyword evidence="6" id="KW-0805">Transcription regulation</keyword>
<dbReference type="RefSeq" id="XP_009057245.1">
    <property type="nucleotide sequence ID" value="XM_009058997.1"/>
</dbReference>
<evidence type="ECO:0000256" key="4">
    <source>
        <dbReference type="ARBA" id="ARBA00022553"/>
    </source>
</evidence>
<feature type="compositionally biased region" description="Basic and acidic residues" evidence="10">
    <location>
        <begin position="454"/>
        <end position="465"/>
    </location>
</feature>
<dbReference type="OMA" id="SDVIWNG"/>
<evidence type="ECO:0000313" key="11">
    <source>
        <dbReference type="EMBL" id="ESO91932.1"/>
    </source>
</evidence>
<accession>V4A5H1</accession>
<dbReference type="PANTHER" id="PTHR12693:SF3">
    <property type="entry name" value="MENIN"/>
    <property type="match status" value="1"/>
</dbReference>
<reference evidence="11 12" key="1">
    <citation type="journal article" date="2013" name="Nature">
        <title>Insights into bilaterian evolution from three spiralian genomes.</title>
        <authorList>
            <person name="Simakov O."/>
            <person name="Marletaz F."/>
            <person name="Cho S.J."/>
            <person name="Edsinger-Gonzales E."/>
            <person name="Havlak P."/>
            <person name="Hellsten U."/>
            <person name="Kuo D.H."/>
            <person name="Larsson T."/>
            <person name="Lv J."/>
            <person name="Arendt D."/>
            <person name="Savage R."/>
            <person name="Osoegawa K."/>
            <person name="de Jong P."/>
            <person name="Grimwood J."/>
            <person name="Chapman J.A."/>
            <person name="Shapiro H."/>
            <person name="Aerts A."/>
            <person name="Otillar R.P."/>
            <person name="Terry A.Y."/>
            <person name="Boore J.L."/>
            <person name="Grigoriev I.V."/>
            <person name="Lindberg D.R."/>
            <person name="Seaver E.C."/>
            <person name="Weisblat D.A."/>
            <person name="Putnam N.H."/>
            <person name="Rokhsar D.S."/>
        </authorList>
    </citation>
    <scope>NUCLEOTIDE SEQUENCE [LARGE SCALE GENOMIC DNA]</scope>
</reference>
<name>V4A5H1_LOTGI</name>
<proteinExistence type="predicted"/>
<keyword evidence="7" id="KW-0238">DNA-binding</keyword>
<keyword evidence="9" id="KW-0539">Nucleus</keyword>